<proteinExistence type="predicted"/>
<evidence type="ECO:0000259" key="1">
    <source>
        <dbReference type="Pfam" id="PF13456"/>
    </source>
</evidence>
<dbReference type="EMBL" id="LRBV02000012">
    <property type="status" value="NOT_ANNOTATED_CDS"/>
    <property type="molecule type" value="Genomic_DNA"/>
</dbReference>
<dbReference type="GO" id="GO:0003676">
    <property type="term" value="F:nucleic acid binding"/>
    <property type="evidence" value="ECO:0007669"/>
    <property type="project" value="InterPro"/>
</dbReference>
<keyword evidence="3" id="KW-1185">Reference proteome</keyword>
<feature type="domain" description="RNase H type-1" evidence="1">
    <location>
        <begin position="48"/>
        <end position="98"/>
    </location>
</feature>
<sequence>MDMHVNILYTLHIREIPLKKPRPAKKVWVPPAVDSLKKLFWVIFEEYDEAGIGVVIRNSHNNVVVVLSERILKPSSMVILEMLAARLAIQFAQEIGLH</sequence>
<dbReference type="Pfam" id="PF13456">
    <property type="entry name" value="RVT_3"/>
    <property type="match status" value="1"/>
</dbReference>
<evidence type="ECO:0000313" key="2">
    <source>
        <dbReference type="EnsemblPlants" id="QL12p029161:mrna"/>
    </source>
</evidence>
<protein>
    <recommendedName>
        <fullName evidence="1">RNase H type-1 domain-containing protein</fullName>
    </recommendedName>
</protein>
<dbReference type="GO" id="GO:0004523">
    <property type="term" value="F:RNA-DNA hybrid ribonuclease activity"/>
    <property type="evidence" value="ECO:0007669"/>
    <property type="project" value="InterPro"/>
</dbReference>
<accession>A0A7N2N3F0</accession>
<dbReference type="Gramene" id="QL12p029161:mrna">
    <property type="protein sequence ID" value="QL12p029161:mrna"/>
    <property type="gene ID" value="QL12p029161"/>
</dbReference>
<evidence type="ECO:0000313" key="3">
    <source>
        <dbReference type="Proteomes" id="UP000594261"/>
    </source>
</evidence>
<organism evidence="2 3">
    <name type="scientific">Quercus lobata</name>
    <name type="common">Valley oak</name>
    <dbReference type="NCBI Taxonomy" id="97700"/>
    <lineage>
        <taxon>Eukaryota</taxon>
        <taxon>Viridiplantae</taxon>
        <taxon>Streptophyta</taxon>
        <taxon>Embryophyta</taxon>
        <taxon>Tracheophyta</taxon>
        <taxon>Spermatophyta</taxon>
        <taxon>Magnoliopsida</taxon>
        <taxon>eudicotyledons</taxon>
        <taxon>Gunneridae</taxon>
        <taxon>Pentapetalae</taxon>
        <taxon>rosids</taxon>
        <taxon>fabids</taxon>
        <taxon>Fagales</taxon>
        <taxon>Fagaceae</taxon>
        <taxon>Quercus</taxon>
    </lineage>
</organism>
<reference evidence="2" key="2">
    <citation type="submission" date="2021-01" db="UniProtKB">
        <authorList>
            <consortium name="EnsemblPlants"/>
        </authorList>
    </citation>
    <scope>IDENTIFICATION</scope>
</reference>
<reference evidence="2 3" key="1">
    <citation type="journal article" date="2016" name="G3 (Bethesda)">
        <title>First Draft Assembly and Annotation of the Genome of a California Endemic Oak Quercus lobata Nee (Fagaceae).</title>
        <authorList>
            <person name="Sork V.L."/>
            <person name="Fitz-Gibbon S.T."/>
            <person name="Puiu D."/>
            <person name="Crepeau M."/>
            <person name="Gugger P.F."/>
            <person name="Sherman R."/>
            <person name="Stevens K."/>
            <person name="Langley C.H."/>
            <person name="Pellegrini M."/>
            <person name="Salzberg S.L."/>
        </authorList>
    </citation>
    <scope>NUCLEOTIDE SEQUENCE [LARGE SCALE GENOMIC DNA]</scope>
    <source>
        <strain evidence="2 3">cv. SW786</strain>
    </source>
</reference>
<dbReference type="Proteomes" id="UP000594261">
    <property type="component" value="Chromosome 12"/>
</dbReference>
<dbReference type="EnsemblPlants" id="QL12p029161:mrna">
    <property type="protein sequence ID" value="QL12p029161:mrna"/>
    <property type="gene ID" value="QL12p029161"/>
</dbReference>
<dbReference type="AlphaFoldDB" id="A0A7N2N3F0"/>
<name>A0A7N2N3F0_QUELO</name>
<dbReference type="InterPro" id="IPR002156">
    <property type="entry name" value="RNaseH_domain"/>
</dbReference>
<dbReference type="InParanoid" id="A0A7N2N3F0"/>